<feature type="transmembrane region" description="Helical" evidence="1">
    <location>
        <begin position="12"/>
        <end position="37"/>
    </location>
</feature>
<dbReference type="Gene3D" id="3.30.450.20">
    <property type="entry name" value="PAS domain"/>
    <property type="match status" value="1"/>
</dbReference>
<dbReference type="InterPro" id="IPR029016">
    <property type="entry name" value="GAF-like_dom_sf"/>
</dbReference>
<dbReference type="SUPFAM" id="SSF55781">
    <property type="entry name" value="GAF domain-like"/>
    <property type="match status" value="1"/>
</dbReference>
<protein>
    <recommendedName>
        <fullName evidence="4">HAMP domain-containing protein</fullName>
    </recommendedName>
</protein>
<dbReference type="Gene3D" id="3.30.450.40">
    <property type="match status" value="1"/>
</dbReference>
<dbReference type="EMBL" id="PSNX01000012">
    <property type="protein sequence ID" value="PPE65572.1"/>
    <property type="molecule type" value="Genomic_DNA"/>
</dbReference>
<evidence type="ECO:0000256" key="1">
    <source>
        <dbReference type="SAM" id="Phobius"/>
    </source>
</evidence>
<sequence>MPSPPKAPAVQVWPIRLIIAAVVVLCMLLLAVAVLTLGHYSSRQNAIANAARTAQDAGRLITEQARRMLEPAQSTLRHLSFDPIARAGSLDERLDRLPVLLAELSANRLLSSLFVGYDNGDFILARPLDRAEVQRSVQAPAQAAFLVQSMTLQPDGTRRGEYLFFTDDQRLAERRLQPDYRFDPRTRPWYDAAVATAAPVQSLPYVFFTTRQVGLTLSQRSVAGGSVIGIDVVLDDLADRLAELRVTPGTRMALVTARQEVLAHPDMTRVLRVDGESITLKSLSELDEPALAELARQTGPGNPIVQYSTAHEDWLGVSLDFDVWQTQGTQLLVAMPNAELVGESERRRLQMMAMMAAVAALLLPVGWKAGASIGRNLDRLSRRAERIGRFEFADVHRRKPSWIREVNDLSRAMDGMGATIDSFLRISETMAHEPQVERMLEQVLQQFVDATRCGGGAVYLLDAAQGRMVLSASAGALPSSPGEDFVYSANRDTSESTQGRMTLELRGRTGQLEGLLILHHDGDDADGDESFTAFARRLSSMLALSIETRQLIESQKRLLGPVNTSAVHQRRERR</sequence>
<gene>
    <name evidence="2" type="ORF">C1704_13125</name>
</gene>
<keyword evidence="1" id="KW-0812">Transmembrane</keyword>
<dbReference type="OrthoDB" id="9774747at2"/>
<comment type="caution">
    <text evidence="2">The sequence shown here is derived from an EMBL/GenBank/DDBJ whole genome shotgun (WGS) entry which is preliminary data.</text>
</comment>
<evidence type="ECO:0008006" key="4">
    <source>
        <dbReference type="Google" id="ProtNLM"/>
    </source>
</evidence>
<keyword evidence="1" id="KW-1133">Transmembrane helix</keyword>
<organism evidence="2 3">
    <name type="scientific">Caldimonas caldifontis</name>
    <dbReference type="NCBI Taxonomy" id="1452508"/>
    <lineage>
        <taxon>Bacteria</taxon>
        <taxon>Pseudomonadati</taxon>
        <taxon>Pseudomonadota</taxon>
        <taxon>Betaproteobacteria</taxon>
        <taxon>Burkholderiales</taxon>
        <taxon>Sphaerotilaceae</taxon>
        <taxon>Caldimonas</taxon>
    </lineage>
</organism>
<accession>A0A2S5SS59</accession>
<proteinExistence type="predicted"/>
<keyword evidence="1" id="KW-0472">Membrane</keyword>
<evidence type="ECO:0000313" key="3">
    <source>
        <dbReference type="Proteomes" id="UP000238605"/>
    </source>
</evidence>
<evidence type="ECO:0000313" key="2">
    <source>
        <dbReference type="EMBL" id="PPE65572.1"/>
    </source>
</evidence>
<name>A0A2S5SS59_9BURK</name>
<dbReference type="RefSeq" id="WP_104303194.1">
    <property type="nucleotide sequence ID" value="NZ_PSNX01000012.1"/>
</dbReference>
<dbReference type="Proteomes" id="UP000238605">
    <property type="component" value="Unassembled WGS sequence"/>
</dbReference>
<dbReference type="AlphaFoldDB" id="A0A2S5SS59"/>
<reference evidence="2 3" key="1">
    <citation type="submission" date="2018-02" db="EMBL/GenBank/DDBJ databases">
        <title>Reclassifiation of [Polyangium] brachysporum DSM 7029 as Guopingzhaonella breviflexa gen. nov., sp. nov., a member of the family Comamonadaceae.</title>
        <authorList>
            <person name="Tang B."/>
        </authorList>
    </citation>
    <scope>NUCLEOTIDE SEQUENCE [LARGE SCALE GENOMIC DNA]</scope>
    <source>
        <strain evidence="2 3">BCRC 80649</strain>
    </source>
</reference>
<keyword evidence="3" id="KW-1185">Reference proteome</keyword>